<keyword evidence="3" id="KW-1185">Reference proteome</keyword>
<dbReference type="AlphaFoldDB" id="A0A5Q0TI46"/>
<sequence length="168" mass="18737">MIFSIRTALMGDAESISNLIVPLTRKYVCPDCDVSVHDVLLASMSTDRIKLYLSSNYSYLVAISDNNEVIGVVGIRDNSHLFHLFVHDSFQGIGLSRKLWEVAKNLAMKNGNRGRFTVNSALRAEQIYKNFGFNRIDGVRREKGMVDIPMVMDKVCGDVISTDSSSVI</sequence>
<dbReference type="Proteomes" id="UP000348942">
    <property type="component" value="Chromosome 2"/>
</dbReference>
<name>A0A5Q0TI46_9VIBR</name>
<dbReference type="SUPFAM" id="SSF55729">
    <property type="entry name" value="Acyl-CoA N-acyltransferases (Nat)"/>
    <property type="match status" value="1"/>
</dbReference>
<evidence type="ECO:0000259" key="1">
    <source>
        <dbReference type="PROSITE" id="PS51186"/>
    </source>
</evidence>
<dbReference type="CDD" id="cd04301">
    <property type="entry name" value="NAT_SF"/>
    <property type="match status" value="1"/>
</dbReference>
<organism evidence="2 3">
    <name type="scientific">Vibrio algicola</name>
    <dbReference type="NCBI Taxonomy" id="2662262"/>
    <lineage>
        <taxon>Bacteria</taxon>
        <taxon>Pseudomonadati</taxon>
        <taxon>Pseudomonadota</taxon>
        <taxon>Gammaproteobacteria</taxon>
        <taxon>Vibrionales</taxon>
        <taxon>Vibrionaceae</taxon>
        <taxon>Vibrio</taxon>
    </lineage>
</organism>
<dbReference type="InterPro" id="IPR000182">
    <property type="entry name" value="GNAT_dom"/>
</dbReference>
<dbReference type="Gene3D" id="3.40.630.30">
    <property type="match status" value="1"/>
</dbReference>
<feature type="domain" description="N-acetyltransferase" evidence="1">
    <location>
        <begin position="3"/>
        <end position="155"/>
    </location>
</feature>
<dbReference type="InterPro" id="IPR052564">
    <property type="entry name" value="N-acetyltrans/Recomb-assoc"/>
</dbReference>
<dbReference type="PROSITE" id="PS51186">
    <property type="entry name" value="GNAT"/>
    <property type="match status" value="1"/>
</dbReference>
<evidence type="ECO:0000313" key="3">
    <source>
        <dbReference type="Proteomes" id="UP000348942"/>
    </source>
</evidence>
<dbReference type="Pfam" id="PF13673">
    <property type="entry name" value="Acetyltransf_10"/>
    <property type="match status" value="1"/>
</dbReference>
<evidence type="ECO:0000313" key="2">
    <source>
        <dbReference type="EMBL" id="QGA66852.1"/>
    </source>
</evidence>
<dbReference type="EMBL" id="CP045700">
    <property type="protein sequence ID" value="QGA66852.1"/>
    <property type="molecule type" value="Genomic_DNA"/>
</dbReference>
<dbReference type="PANTHER" id="PTHR43451:SF1">
    <property type="entry name" value="ACETYLTRANSFERASE"/>
    <property type="match status" value="1"/>
</dbReference>
<gene>
    <name evidence="2" type="ORF">GFB47_15845</name>
</gene>
<keyword evidence="2" id="KW-0808">Transferase</keyword>
<reference evidence="2 3" key="1">
    <citation type="submission" date="2019-10" db="EMBL/GenBank/DDBJ databases">
        <title>Vibrio sp. nov., isolated from Coralline algae surface.</title>
        <authorList>
            <person name="Geng Y."/>
            <person name="Zhang X."/>
        </authorList>
    </citation>
    <scope>NUCLEOTIDE SEQUENCE [LARGE SCALE GENOMIC DNA]</scope>
    <source>
        <strain evidence="2 3">SM1977</strain>
    </source>
</reference>
<dbReference type="InterPro" id="IPR016181">
    <property type="entry name" value="Acyl_CoA_acyltransferase"/>
</dbReference>
<dbReference type="RefSeq" id="WP_153448941.1">
    <property type="nucleotide sequence ID" value="NZ_CP045700.1"/>
</dbReference>
<proteinExistence type="predicted"/>
<protein>
    <submittedName>
        <fullName evidence="2">GNAT family N-acetyltransferase</fullName>
    </submittedName>
</protein>
<accession>A0A5Q0TI46</accession>
<dbReference type="GO" id="GO:0016747">
    <property type="term" value="F:acyltransferase activity, transferring groups other than amino-acyl groups"/>
    <property type="evidence" value="ECO:0007669"/>
    <property type="project" value="InterPro"/>
</dbReference>
<dbReference type="PANTHER" id="PTHR43451">
    <property type="entry name" value="ACETYLTRANSFERASE (GNAT) FAMILY PROTEIN"/>
    <property type="match status" value="1"/>
</dbReference>